<evidence type="ECO:0000256" key="4">
    <source>
        <dbReference type="ARBA" id="ARBA00022692"/>
    </source>
</evidence>
<protein>
    <recommendedName>
        <fullName evidence="13">Accessory regulator AgrB</fullName>
    </recommendedName>
</protein>
<organism evidence="10 11">
    <name type="scientific">Enterococcus mundtii</name>
    <dbReference type="NCBI Taxonomy" id="53346"/>
    <lineage>
        <taxon>Bacteria</taxon>
        <taxon>Bacillati</taxon>
        <taxon>Bacillota</taxon>
        <taxon>Bacilli</taxon>
        <taxon>Lactobacillales</taxon>
        <taxon>Enterococcaceae</taxon>
        <taxon>Enterococcus</taxon>
    </lineage>
</organism>
<dbReference type="SMART" id="SM00793">
    <property type="entry name" value="AgrB"/>
    <property type="match status" value="1"/>
</dbReference>
<feature type="transmembrane region" description="Helical" evidence="8">
    <location>
        <begin position="86"/>
        <end position="105"/>
    </location>
</feature>
<dbReference type="EMBL" id="JABCAG010000009">
    <property type="protein sequence ID" value="NMP57800.1"/>
    <property type="molecule type" value="Genomic_DNA"/>
</dbReference>
<evidence type="ECO:0000313" key="11">
    <source>
        <dbReference type="Proteomes" id="UP000189299"/>
    </source>
</evidence>
<sequence>MTEEYISIEEKLSKKISGHFASQLGLSPIEQAKVEYGLSILFVDLFKMIVMYGIAFLLHIVGAVFITHLVFISVRFTTKGFHASNSAVCTILSVLFLVVLPWITASLGFESTRPVFVLGILFVGLGIFVKERTINQAKGPFRLRKAVLIILFITTIGLLLPSDSIRTYLLSGLAIATLLMFIKNKGVE</sequence>
<feature type="transmembrane region" description="Helical" evidence="8">
    <location>
        <begin position="141"/>
        <end position="159"/>
    </location>
</feature>
<dbReference type="STRING" id="53346.A5802_001101"/>
<keyword evidence="6 8" id="KW-1133">Transmembrane helix</keyword>
<evidence type="ECO:0000256" key="7">
    <source>
        <dbReference type="ARBA" id="ARBA00023136"/>
    </source>
</evidence>
<feature type="transmembrane region" description="Helical" evidence="8">
    <location>
        <begin position="165"/>
        <end position="182"/>
    </location>
</feature>
<dbReference type="Pfam" id="PF04647">
    <property type="entry name" value="AgrB"/>
    <property type="match status" value="1"/>
</dbReference>
<keyword evidence="5" id="KW-0378">Hydrolase</keyword>
<reference evidence="10 11" key="1">
    <citation type="submission" date="2016-12" db="EMBL/GenBank/DDBJ databases">
        <authorList>
            <person name="Song W.-J."/>
            <person name="Kurnit D.M."/>
        </authorList>
    </citation>
    <scope>NUCLEOTIDE SEQUENCE [LARGE SCALE GENOMIC DNA]</scope>
    <source>
        <strain evidence="10 11">CGB1038-1_S1</strain>
    </source>
</reference>
<evidence type="ECO:0000256" key="8">
    <source>
        <dbReference type="SAM" id="Phobius"/>
    </source>
</evidence>
<feature type="transmembrane region" description="Helical" evidence="8">
    <location>
        <begin position="49"/>
        <end position="74"/>
    </location>
</feature>
<keyword evidence="2" id="KW-0673">Quorum sensing</keyword>
<evidence type="ECO:0000313" key="9">
    <source>
        <dbReference type="EMBL" id="NMP57800.1"/>
    </source>
</evidence>
<evidence type="ECO:0008006" key="13">
    <source>
        <dbReference type="Google" id="ProtNLM"/>
    </source>
</evidence>
<evidence type="ECO:0000256" key="6">
    <source>
        <dbReference type="ARBA" id="ARBA00022989"/>
    </source>
</evidence>
<keyword evidence="4 8" id="KW-0812">Transmembrane</keyword>
<keyword evidence="7 8" id="KW-0472">Membrane</keyword>
<dbReference type="InterPro" id="IPR006741">
    <property type="entry name" value="AgrB"/>
</dbReference>
<dbReference type="Proteomes" id="UP000189299">
    <property type="component" value="Unassembled WGS sequence"/>
</dbReference>
<dbReference type="AlphaFoldDB" id="A0A1V2UKK4"/>
<dbReference type="GO" id="GO:0008233">
    <property type="term" value="F:peptidase activity"/>
    <property type="evidence" value="ECO:0007669"/>
    <property type="project" value="UniProtKB-KW"/>
</dbReference>
<dbReference type="EMBL" id="MSTR01000003">
    <property type="protein sequence ID" value="ONN43994.1"/>
    <property type="molecule type" value="Genomic_DNA"/>
</dbReference>
<dbReference type="RefSeq" id="WP_062805197.1">
    <property type="nucleotide sequence ID" value="NZ_CABMMO010000003.1"/>
</dbReference>
<dbReference type="OrthoDB" id="2194075at2"/>
<evidence type="ECO:0000256" key="2">
    <source>
        <dbReference type="ARBA" id="ARBA00022654"/>
    </source>
</evidence>
<gene>
    <name evidence="10" type="ORF">BTN92_03920</name>
    <name evidence="9" type="ORF">HI921_04840</name>
</gene>
<feature type="transmembrane region" description="Helical" evidence="8">
    <location>
        <begin position="111"/>
        <end position="129"/>
    </location>
</feature>
<keyword evidence="1" id="KW-1003">Cell membrane</keyword>
<keyword evidence="3" id="KW-0645">Protease</keyword>
<evidence type="ECO:0000256" key="5">
    <source>
        <dbReference type="ARBA" id="ARBA00022801"/>
    </source>
</evidence>
<dbReference type="GO" id="GO:0006508">
    <property type="term" value="P:proteolysis"/>
    <property type="evidence" value="ECO:0007669"/>
    <property type="project" value="UniProtKB-KW"/>
</dbReference>
<dbReference type="Proteomes" id="UP000557857">
    <property type="component" value="Unassembled WGS sequence"/>
</dbReference>
<dbReference type="GO" id="GO:0009372">
    <property type="term" value="P:quorum sensing"/>
    <property type="evidence" value="ECO:0007669"/>
    <property type="project" value="UniProtKB-KW"/>
</dbReference>
<dbReference type="GO" id="GO:0016020">
    <property type="term" value="C:membrane"/>
    <property type="evidence" value="ECO:0007669"/>
    <property type="project" value="InterPro"/>
</dbReference>
<name>A0A1V2UKK4_ENTMU</name>
<evidence type="ECO:0000313" key="12">
    <source>
        <dbReference type="Proteomes" id="UP000557857"/>
    </source>
</evidence>
<evidence type="ECO:0000313" key="10">
    <source>
        <dbReference type="EMBL" id="ONN43994.1"/>
    </source>
</evidence>
<proteinExistence type="predicted"/>
<reference evidence="9 12" key="2">
    <citation type="submission" date="2020-04" db="EMBL/GenBank/DDBJ databases">
        <authorList>
            <person name="Abaymova A."/>
            <person name="Teymurazov M."/>
            <person name="Tazyna O."/>
            <person name="Chatushin Y."/>
            <person name="Svetoch E."/>
            <person name="Pereligyn V."/>
            <person name="Pohylenko V."/>
            <person name="Platonov M."/>
            <person name="Kartsev N."/>
            <person name="Skryabin Y."/>
            <person name="Sizova A."/>
            <person name="Solomentsev V."/>
            <person name="Kislichkina A."/>
            <person name="Bogun A."/>
        </authorList>
    </citation>
    <scope>NUCLEOTIDE SEQUENCE [LARGE SCALE GENOMIC DNA]</scope>
    <source>
        <strain evidence="9">SCPM-O-B-8398</strain>
        <strain evidence="12">SCPM-O-B-8398 (E28)</strain>
    </source>
</reference>
<comment type="caution">
    <text evidence="10">The sequence shown here is derived from an EMBL/GenBank/DDBJ whole genome shotgun (WGS) entry which is preliminary data.</text>
</comment>
<accession>A0A1V2UKK4</accession>
<evidence type="ECO:0000256" key="3">
    <source>
        <dbReference type="ARBA" id="ARBA00022670"/>
    </source>
</evidence>
<evidence type="ECO:0000256" key="1">
    <source>
        <dbReference type="ARBA" id="ARBA00022475"/>
    </source>
</evidence>